<reference evidence="6" key="1">
    <citation type="submission" date="2021-03" db="EMBL/GenBank/DDBJ databases">
        <authorList>
            <person name="Bekaert M."/>
        </authorList>
    </citation>
    <scope>NUCLEOTIDE SEQUENCE</scope>
</reference>
<dbReference type="InterPro" id="IPR000315">
    <property type="entry name" value="Znf_B-box"/>
</dbReference>
<feature type="domain" description="CCHC-type" evidence="5">
    <location>
        <begin position="1101"/>
        <end position="1115"/>
    </location>
</feature>
<dbReference type="OrthoDB" id="6131511at2759"/>
<feature type="domain" description="CCHC-type" evidence="5">
    <location>
        <begin position="1123"/>
        <end position="1138"/>
    </location>
</feature>
<dbReference type="Proteomes" id="UP000683360">
    <property type="component" value="Unassembled WGS sequence"/>
</dbReference>
<dbReference type="GO" id="GO:0008270">
    <property type="term" value="F:zinc ion binding"/>
    <property type="evidence" value="ECO:0007669"/>
    <property type="project" value="UniProtKB-KW"/>
</dbReference>
<sequence>MSDIETKEYLKIVKVNFDLSQKIIRAYTRAKVLTPKFDGSIIACLNFCAVKHNIYHAYKGGERCCECINDQCKRPSKSAQEWIFKKLYYEDASSKCNKTKRNCLCMLHAQEDITLDELDLPILCVILEGNGVTHQDIDKLSKLRNKICHVPSTQSFRIEKCREIWQTMEKSIIAIARLVDPTWYDMVKDQIKNIQKLTYDDDEVKELNGKVDKYIQQNVQLVKVESIEVKEHVTAEIGAVKEDLQQIKKEVVAALEEKISPVKEEQVSFKRCIHNIDGIIFTPTSFHMLHESKTNILLDAINQRNRLDATNKGTENFTSTRHISANLIICQKSYTLYVHHICLRILECTPIHFTDRNKLQTDVSIFSASTSKIVELEIRNLVFKSTVEGIEEHFSVADIPSLVDTFYQSNIDWKMSQVLKTPERNFQYTPPLFKIQSLSKRRAIYISYISPRQSFNNWTEFRKGVYSFMEHIVTVCNIETNDRTFVCDVDFILLSGPVSESDEDSSTTTEMSDTMSESEMKKGKIKADEDSVNECSIDTETEEGLIDTKKTQIVIPQIKKEMERIDKEIRTGHIAVRKLENAKSGSAGHGTDYIKMLNTKSRLDHLKKKKQVKKNLIKAYEKNTPIADVFGYNYEIIMCLSCKTTREEDLLCWCKECGMVLCDSCSTEHRISTKDHTIVYSPSVAFGYNLKGSFKIESFLGMIEDVKFVSMGNIVMLNVWNEQLLVCHLDGTNQRDISLNIEDLSAIAMPNQDLQMSHQIAVIDDTIVAVSLCRYRTVVLVDIINGLITKNIPIERLTGGITVMDKRILVCAETEVLEVNINIQNEDKKNKPETVMNVSDTKILFSVDDMNLYCVHYNQRISCFNMNGQQLNTFSTSPFNFQSMTLDDESNILFMDGSNVKQTRTDGTYTKTVITLPKPEDHSNSESTAICWVPARNSILQRINLRGLDHSIKVSTNRGANFRDIRTKLQNTNIENCSEIIIQAGGNDASQKRDLVSVQEDLKEIVMNIHERSPDTKVFIAEATPRIDCDVAGINKIIKQTCENYDAVQIKTEKEFGVNRRKLFWYDGIHLTDLGTAKLLKIYNSYIPILKQKQNTSRSNKCFNCGEGGHSTRNCNFGHKIECYKCGYLGHKLKNCKNN</sequence>
<keyword evidence="1" id="KW-0862">Zinc</keyword>
<keyword evidence="1" id="KW-0863">Zinc-finger</keyword>
<dbReference type="PROSITE" id="PS50119">
    <property type="entry name" value="ZF_BBOX"/>
    <property type="match status" value="1"/>
</dbReference>
<dbReference type="Pfam" id="PF13472">
    <property type="entry name" value="Lipase_GDSL_2"/>
    <property type="match status" value="1"/>
</dbReference>
<dbReference type="PROSITE" id="PS50158">
    <property type="entry name" value="ZF_CCHC"/>
    <property type="match status" value="2"/>
</dbReference>
<keyword evidence="7" id="KW-1185">Reference proteome</keyword>
<dbReference type="InterPro" id="IPR036875">
    <property type="entry name" value="Znf_CCHC_sf"/>
</dbReference>
<feature type="compositionally biased region" description="Low complexity" evidence="3">
    <location>
        <begin position="506"/>
        <end position="517"/>
    </location>
</feature>
<dbReference type="EMBL" id="CAJPWZ010001300">
    <property type="protein sequence ID" value="CAG2212524.1"/>
    <property type="molecule type" value="Genomic_DNA"/>
</dbReference>
<dbReference type="InterPro" id="IPR001878">
    <property type="entry name" value="Znf_CCHC"/>
</dbReference>
<name>A0A8S3RVB3_MYTED</name>
<comment type="caution">
    <text evidence="6">The sequence shown here is derived from an EMBL/GenBank/DDBJ whole genome shotgun (WGS) entry which is preliminary data.</text>
</comment>
<evidence type="ECO:0000256" key="1">
    <source>
        <dbReference type="PROSITE-ProRule" id="PRU00024"/>
    </source>
</evidence>
<dbReference type="SMART" id="SM00343">
    <property type="entry name" value="ZnF_C2HC"/>
    <property type="match status" value="2"/>
</dbReference>
<organism evidence="6 7">
    <name type="scientific">Mytilus edulis</name>
    <name type="common">Blue mussel</name>
    <dbReference type="NCBI Taxonomy" id="6550"/>
    <lineage>
        <taxon>Eukaryota</taxon>
        <taxon>Metazoa</taxon>
        <taxon>Spiralia</taxon>
        <taxon>Lophotrochozoa</taxon>
        <taxon>Mollusca</taxon>
        <taxon>Bivalvia</taxon>
        <taxon>Autobranchia</taxon>
        <taxon>Pteriomorphia</taxon>
        <taxon>Mytilida</taxon>
        <taxon>Mytiloidea</taxon>
        <taxon>Mytilidae</taxon>
        <taxon>Mytilinae</taxon>
        <taxon>Mytilus</taxon>
    </lineage>
</organism>
<dbReference type="CDD" id="cd19757">
    <property type="entry name" value="Bbox1"/>
    <property type="match status" value="1"/>
</dbReference>
<dbReference type="Gene3D" id="4.10.60.10">
    <property type="entry name" value="Zinc finger, CCHC-type"/>
    <property type="match status" value="1"/>
</dbReference>
<evidence type="ECO:0000259" key="5">
    <source>
        <dbReference type="PROSITE" id="PS50158"/>
    </source>
</evidence>
<keyword evidence="2" id="KW-0175">Coiled coil</keyword>
<gene>
    <name evidence="6" type="ORF">MEDL_26509</name>
</gene>
<dbReference type="InterPro" id="IPR013830">
    <property type="entry name" value="SGNH_hydro"/>
</dbReference>
<dbReference type="SUPFAM" id="SSF57756">
    <property type="entry name" value="Retrovirus zinc finger-like domains"/>
    <property type="match status" value="1"/>
</dbReference>
<keyword evidence="1" id="KW-0479">Metal-binding</keyword>
<evidence type="ECO:0000259" key="4">
    <source>
        <dbReference type="PROSITE" id="PS50119"/>
    </source>
</evidence>
<dbReference type="Gene3D" id="3.40.50.1110">
    <property type="entry name" value="SGNH hydrolase"/>
    <property type="match status" value="1"/>
</dbReference>
<dbReference type="SUPFAM" id="SSF52266">
    <property type="entry name" value="SGNH hydrolase"/>
    <property type="match status" value="1"/>
</dbReference>
<dbReference type="AlphaFoldDB" id="A0A8S3RVB3"/>
<feature type="domain" description="B box-type" evidence="4">
    <location>
        <begin position="634"/>
        <end position="681"/>
    </location>
</feature>
<accession>A0A8S3RVB3</accession>
<evidence type="ECO:0000313" key="7">
    <source>
        <dbReference type="Proteomes" id="UP000683360"/>
    </source>
</evidence>
<dbReference type="SUPFAM" id="SSF101898">
    <property type="entry name" value="NHL repeat"/>
    <property type="match status" value="1"/>
</dbReference>
<feature type="compositionally biased region" description="Basic and acidic residues" evidence="3">
    <location>
        <begin position="518"/>
        <end position="527"/>
    </location>
</feature>
<evidence type="ECO:0000256" key="2">
    <source>
        <dbReference type="SAM" id="Coils"/>
    </source>
</evidence>
<evidence type="ECO:0000256" key="3">
    <source>
        <dbReference type="SAM" id="MobiDB-lite"/>
    </source>
</evidence>
<proteinExistence type="predicted"/>
<dbReference type="InterPro" id="IPR036514">
    <property type="entry name" value="SGNH_hydro_sf"/>
</dbReference>
<feature type="region of interest" description="Disordered" evidence="3">
    <location>
        <begin position="498"/>
        <end position="527"/>
    </location>
</feature>
<dbReference type="GO" id="GO:0003676">
    <property type="term" value="F:nucleic acid binding"/>
    <property type="evidence" value="ECO:0007669"/>
    <property type="project" value="InterPro"/>
</dbReference>
<evidence type="ECO:0000313" key="6">
    <source>
        <dbReference type="EMBL" id="CAG2212524.1"/>
    </source>
</evidence>
<feature type="coiled-coil region" evidence="2">
    <location>
        <begin position="230"/>
        <end position="257"/>
    </location>
</feature>
<protein>
    <submittedName>
        <fullName evidence="6">Uncharacterized protein</fullName>
    </submittedName>
</protein>